<reference evidence="8" key="1">
    <citation type="submission" date="2015-05" db="EMBL/GenBank/DDBJ databases">
        <title>Permanent draft genome of Rhodopirellula islandicus K833.</title>
        <authorList>
            <person name="Kizina J."/>
            <person name="Richter M."/>
            <person name="Glockner F.O."/>
            <person name="Harder J."/>
        </authorList>
    </citation>
    <scope>NUCLEOTIDE SEQUENCE [LARGE SCALE GENOMIC DNA]</scope>
    <source>
        <strain evidence="8">K833</strain>
    </source>
</reference>
<dbReference type="PATRIC" id="fig|595434.4.peg.781"/>
<protein>
    <recommendedName>
        <fullName evidence="7">Inositol-1-monophosphatase</fullName>
        <ecNumber evidence="7">3.1.3.25</ecNumber>
    </recommendedName>
</protein>
<dbReference type="InterPro" id="IPR000760">
    <property type="entry name" value="Inositol_monophosphatase-like"/>
</dbReference>
<gene>
    <name evidence="8" type="ORF">RISK_000806</name>
</gene>
<comment type="caution">
    <text evidence="8">The sequence shown here is derived from an EMBL/GenBank/DDBJ whole genome shotgun (WGS) entry which is preliminary data.</text>
</comment>
<feature type="binding site" evidence="6">
    <location>
        <position position="223"/>
    </location>
    <ligand>
        <name>Mg(2+)</name>
        <dbReference type="ChEBI" id="CHEBI:18420"/>
        <label>1</label>
        <note>catalytic</note>
    </ligand>
</feature>
<dbReference type="RefSeq" id="WP_047812841.1">
    <property type="nucleotide sequence ID" value="NZ_LECT01000007.1"/>
</dbReference>
<dbReference type="STRING" id="595434.RISK_000806"/>
<keyword evidence="9" id="KW-1185">Reference proteome</keyword>
<dbReference type="EMBL" id="LECT01000007">
    <property type="protein sequence ID" value="KLU07005.1"/>
    <property type="molecule type" value="Genomic_DNA"/>
</dbReference>
<comment type="cofactor">
    <cofactor evidence="2 6 7">
        <name>Mg(2+)</name>
        <dbReference type="ChEBI" id="CHEBI:18420"/>
    </cofactor>
</comment>
<feature type="binding site" evidence="6">
    <location>
        <position position="94"/>
    </location>
    <ligand>
        <name>Mg(2+)</name>
        <dbReference type="ChEBI" id="CHEBI:18420"/>
        <label>1</label>
        <note>catalytic</note>
    </ligand>
</feature>
<evidence type="ECO:0000256" key="4">
    <source>
        <dbReference type="ARBA" id="ARBA00022801"/>
    </source>
</evidence>
<dbReference type="SUPFAM" id="SSF56655">
    <property type="entry name" value="Carbohydrate phosphatase"/>
    <property type="match status" value="1"/>
</dbReference>
<dbReference type="GO" id="GO:0007165">
    <property type="term" value="P:signal transduction"/>
    <property type="evidence" value="ECO:0007669"/>
    <property type="project" value="TreeGrafter"/>
</dbReference>
<dbReference type="Gene3D" id="3.30.540.10">
    <property type="entry name" value="Fructose-1,6-Bisphosphatase, subunit A, domain 1"/>
    <property type="match status" value="1"/>
</dbReference>
<dbReference type="GO" id="GO:0008934">
    <property type="term" value="F:inositol monophosphate 1-phosphatase activity"/>
    <property type="evidence" value="ECO:0007669"/>
    <property type="project" value="InterPro"/>
</dbReference>
<dbReference type="Proteomes" id="UP000036367">
    <property type="component" value="Unassembled WGS sequence"/>
</dbReference>
<evidence type="ECO:0000256" key="2">
    <source>
        <dbReference type="ARBA" id="ARBA00001946"/>
    </source>
</evidence>
<dbReference type="PRINTS" id="PR00377">
    <property type="entry name" value="IMPHPHTASES"/>
</dbReference>
<dbReference type="PANTHER" id="PTHR20854:SF4">
    <property type="entry name" value="INOSITOL-1-MONOPHOSPHATASE-RELATED"/>
    <property type="match status" value="1"/>
</dbReference>
<dbReference type="CDD" id="cd01639">
    <property type="entry name" value="IMPase"/>
    <property type="match status" value="1"/>
</dbReference>
<comment type="similarity">
    <text evidence="7">Belongs to the inositol monophosphatase superfamily.</text>
</comment>
<dbReference type="GO" id="GO:0006020">
    <property type="term" value="P:inositol metabolic process"/>
    <property type="evidence" value="ECO:0007669"/>
    <property type="project" value="TreeGrafter"/>
</dbReference>
<keyword evidence="5 6" id="KW-0460">Magnesium</keyword>
<dbReference type="AlphaFoldDB" id="A0A0J1BKE4"/>
<name>A0A0J1BKE4_RHOIS</name>
<keyword evidence="3 6" id="KW-0479">Metal-binding</keyword>
<keyword evidence="4 7" id="KW-0378">Hydrolase</keyword>
<evidence type="ECO:0000256" key="3">
    <source>
        <dbReference type="ARBA" id="ARBA00022723"/>
    </source>
</evidence>
<evidence type="ECO:0000313" key="8">
    <source>
        <dbReference type="EMBL" id="KLU07005.1"/>
    </source>
</evidence>
<evidence type="ECO:0000256" key="6">
    <source>
        <dbReference type="PIRSR" id="PIRSR600760-2"/>
    </source>
</evidence>
<dbReference type="PROSITE" id="PS00629">
    <property type="entry name" value="IMP_1"/>
    <property type="match status" value="1"/>
</dbReference>
<organism evidence="8 9">
    <name type="scientific">Rhodopirellula islandica</name>
    <dbReference type="NCBI Taxonomy" id="595434"/>
    <lineage>
        <taxon>Bacteria</taxon>
        <taxon>Pseudomonadati</taxon>
        <taxon>Planctomycetota</taxon>
        <taxon>Planctomycetia</taxon>
        <taxon>Pirellulales</taxon>
        <taxon>Pirellulaceae</taxon>
        <taxon>Rhodopirellula</taxon>
    </lineage>
</organism>
<dbReference type="Pfam" id="PF00459">
    <property type="entry name" value="Inositol_P"/>
    <property type="match status" value="1"/>
</dbReference>
<sequence length="280" mass="30543">MSENDLRRADLLETAIKAAKVGGEILRRYFENGVMIRDKSVDGGKAYDLVSDADLESEQAVATLIREAYPDHELLGEEDLQDGDSSAEHLWVIDPLDGTNNFAHHLPHFAVSIAYYESGVPIVGVVYNPIRNDLFTTVQGQGAFLNGERVHVSESSSLNQSMIGCGFYYDRGDMMRATLDAIAECFQNEIHGIRRFGAASLDLCEVGCGGFDAFFEYKLSPWDFAAGALFITEAGGQITTATGDALPLETTSVLASNGKVHSVMLEITTRHALPDNQQPM</sequence>
<comment type="catalytic activity">
    <reaction evidence="1 7">
        <text>a myo-inositol phosphate + H2O = myo-inositol + phosphate</text>
        <dbReference type="Rhea" id="RHEA:24056"/>
        <dbReference type="ChEBI" id="CHEBI:15377"/>
        <dbReference type="ChEBI" id="CHEBI:17268"/>
        <dbReference type="ChEBI" id="CHEBI:43474"/>
        <dbReference type="ChEBI" id="CHEBI:84139"/>
        <dbReference type="EC" id="3.1.3.25"/>
    </reaction>
</comment>
<feature type="binding site" evidence="6">
    <location>
        <position position="96"/>
    </location>
    <ligand>
        <name>Mg(2+)</name>
        <dbReference type="ChEBI" id="CHEBI:18420"/>
        <label>1</label>
        <note>catalytic</note>
    </ligand>
</feature>
<dbReference type="Gene3D" id="3.40.190.80">
    <property type="match status" value="1"/>
</dbReference>
<dbReference type="InterPro" id="IPR020583">
    <property type="entry name" value="Inositol_monoP_metal-BS"/>
</dbReference>
<evidence type="ECO:0000256" key="7">
    <source>
        <dbReference type="RuleBase" id="RU364068"/>
    </source>
</evidence>
<accession>A0A0J1BKE4</accession>
<feature type="binding site" evidence="6">
    <location>
        <position position="77"/>
    </location>
    <ligand>
        <name>Mg(2+)</name>
        <dbReference type="ChEBI" id="CHEBI:18420"/>
        <label>1</label>
        <note>catalytic</note>
    </ligand>
</feature>
<dbReference type="EC" id="3.1.3.25" evidence="7"/>
<feature type="binding site" evidence="6">
    <location>
        <position position="97"/>
    </location>
    <ligand>
        <name>Mg(2+)</name>
        <dbReference type="ChEBI" id="CHEBI:18420"/>
        <label>1</label>
        <note>catalytic</note>
    </ligand>
</feature>
<dbReference type="PANTHER" id="PTHR20854">
    <property type="entry name" value="INOSITOL MONOPHOSPHATASE"/>
    <property type="match status" value="1"/>
</dbReference>
<proteinExistence type="inferred from homology"/>
<dbReference type="OrthoDB" id="9772456at2"/>
<dbReference type="InterPro" id="IPR033942">
    <property type="entry name" value="IMPase"/>
</dbReference>
<evidence type="ECO:0000256" key="5">
    <source>
        <dbReference type="ARBA" id="ARBA00022842"/>
    </source>
</evidence>
<evidence type="ECO:0000256" key="1">
    <source>
        <dbReference type="ARBA" id="ARBA00001033"/>
    </source>
</evidence>
<dbReference type="FunFam" id="3.40.190.80:FF:000064">
    <property type="entry name" value="Inositol-1-monophosphatase"/>
    <property type="match status" value="1"/>
</dbReference>
<dbReference type="FunFam" id="3.30.540.10:FF:000030">
    <property type="entry name" value="Inositol monophosphatase"/>
    <property type="match status" value="1"/>
</dbReference>
<dbReference type="GO" id="GO:0046872">
    <property type="term" value="F:metal ion binding"/>
    <property type="evidence" value="ECO:0007669"/>
    <property type="project" value="UniProtKB-KW"/>
</dbReference>
<evidence type="ECO:0000313" key="9">
    <source>
        <dbReference type="Proteomes" id="UP000036367"/>
    </source>
</evidence>